<reference evidence="1" key="2">
    <citation type="submission" date="2017-06" db="EMBL/GenBank/DDBJ databases">
        <title>WGS assembly of Brachypodium distachyon.</title>
        <authorList>
            <consortium name="The International Brachypodium Initiative"/>
            <person name="Lucas S."/>
            <person name="Harmon-Smith M."/>
            <person name="Lail K."/>
            <person name="Tice H."/>
            <person name="Grimwood J."/>
            <person name="Bruce D."/>
            <person name="Barry K."/>
            <person name="Shu S."/>
            <person name="Lindquist E."/>
            <person name="Wang M."/>
            <person name="Pitluck S."/>
            <person name="Vogel J.P."/>
            <person name="Garvin D.F."/>
            <person name="Mockler T.C."/>
            <person name="Schmutz J."/>
            <person name="Rokhsar D."/>
            <person name="Bevan M.W."/>
        </authorList>
    </citation>
    <scope>NUCLEOTIDE SEQUENCE</scope>
    <source>
        <strain evidence="1">Bd21</strain>
    </source>
</reference>
<accession>A0A0Q3HDU8</accession>
<dbReference type="AlphaFoldDB" id="A0A0Q3HDU8"/>
<sequence length="77" mass="9204">MVAWTLQEEEDDKALIFFVPIFLYLFQHVQLTAYGKRCVTIVPSYFKRFKPLYSLMQSSYCKNLLFISKLLKIINIF</sequence>
<reference evidence="1 2" key="1">
    <citation type="journal article" date="2010" name="Nature">
        <title>Genome sequencing and analysis of the model grass Brachypodium distachyon.</title>
        <authorList>
            <consortium name="International Brachypodium Initiative"/>
        </authorList>
    </citation>
    <scope>NUCLEOTIDE SEQUENCE [LARGE SCALE GENOMIC DNA]</scope>
    <source>
        <strain evidence="1 2">Bd21</strain>
    </source>
</reference>
<protein>
    <submittedName>
        <fullName evidence="1 2">Uncharacterized protein</fullName>
    </submittedName>
</protein>
<gene>
    <name evidence="1" type="ORF">BRADI_1g58545v3</name>
</gene>
<dbReference type="InParanoid" id="A0A0Q3HDU8"/>
<keyword evidence="3" id="KW-1185">Reference proteome</keyword>
<dbReference type="EMBL" id="CM000880">
    <property type="protein sequence ID" value="KQK21071.1"/>
    <property type="molecule type" value="Genomic_DNA"/>
</dbReference>
<dbReference type="EnsemblPlants" id="KQK21071">
    <property type="protein sequence ID" value="KQK21071"/>
    <property type="gene ID" value="BRADI_1g58545v3"/>
</dbReference>
<dbReference type="Proteomes" id="UP000008810">
    <property type="component" value="Chromosome 1"/>
</dbReference>
<evidence type="ECO:0000313" key="1">
    <source>
        <dbReference type="EMBL" id="KQK21071.1"/>
    </source>
</evidence>
<proteinExistence type="predicted"/>
<evidence type="ECO:0000313" key="3">
    <source>
        <dbReference type="Proteomes" id="UP000008810"/>
    </source>
</evidence>
<organism evidence="1">
    <name type="scientific">Brachypodium distachyon</name>
    <name type="common">Purple false brome</name>
    <name type="synonym">Trachynia distachya</name>
    <dbReference type="NCBI Taxonomy" id="15368"/>
    <lineage>
        <taxon>Eukaryota</taxon>
        <taxon>Viridiplantae</taxon>
        <taxon>Streptophyta</taxon>
        <taxon>Embryophyta</taxon>
        <taxon>Tracheophyta</taxon>
        <taxon>Spermatophyta</taxon>
        <taxon>Magnoliopsida</taxon>
        <taxon>Liliopsida</taxon>
        <taxon>Poales</taxon>
        <taxon>Poaceae</taxon>
        <taxon>BOP clade</taxon>
        <taxon>Pooideae</taxon>
        <taxon>Stipodae</taxon>
        <taxon>Brachypodieae</taxon>
        <taxon>Brachypodium</taxon>
    </lineage>
</organism>
<reference evidence="2" key="3">
    <citation type="submission" date="2018-08" db="UniProtKB">
        <authorList>
            <consortium name="EnsemblPlants"/>
        </authorList>
    </citation>
    <scope>IDENTIFICATION</scope>
    <source>
        <strain evidence="2">cv. Bd21</strain>
    </source>
</reference>
<evidence type="ECO:0000313" key="2">
    <source>
        <dbReference type="EnsemblPlants" id="KQK21071"/>
    </source>
</evidence>
<name>A0A0Q3HDU8_BRADI</name>
<dbReference type="Gramene" id="KQK21071">
    <property type="protein sequence ID" value="KQK21071"/>
    <property type="gene ID" value="BRADI_1g58545v3"/>
</dbReference>